<dbReference type="GeneID" id="43583885"/>
<keyword evidence="6" id="KW-0479">Metal-binding</keyword>
<dbReference type="OrthoDB" id="515692at2759"/>
<dbReference type="InterPro" id="IPR036866">
    <property type="entry name" value="RibonucZ/Hydroxyglut_hydro"/>
</dbReference>
<sequence>MAAITFKHFLVIPIALFLIVFFDMHSFFSKTLRALRPQSNSLSSVTKRTMHIRSIPMRWGTGDNYAYVLTDDSTKNSWVIDPAEPHEVLPVLKKLEQEGEIKLVAIVNTHHHYDHAGGNEELSKHYPGLPIIAGKQSPLVTTTPAHNEQLSLGGNVAIRALHTPCHTQDSICYYAEDKTSGDKVVFTGDTLFIAGCGRFFEGNAREMDHALNTVLGGLPDETLVYPGHEYTKSNVKFVESVMNKSTHPALEALASYVARHEKTTGVFTIGDEKKYNPFMRLQDPELQKVTGTQEREGVMAKLRELKNKM</sequence>
<dbReference type="InterPro" id="IPR001279">
    <property type="entry name" value="Metallo-B-lactamas"/>
</dbReference>
<dbReference type="InterPro" id="IPR035680">
    <property type="entry name" value="Clx_II_MBL"/>
</dbReference>
<evidence type="ECO:0000256" key="3">
    <source>
        <dbReference type="ARBA" id="ARBA00004963"/>
    </source>
</evidence>
<dbReference type="InterPro" id="IPR017782">
    <property type="entry name" value="Hydroxyacylglutathione_Hdrlase"/>
</dbReference>
<dbReference type="Pfam" id="PF00753">
    <property type="entry name" value="Lactamase_B"/>
    <property type="match status" value="1"/>
</dbReference>
<dbReference type="SMART" id="SM00849">
    <property type="entry name" value="Lactamase_B"/>
    <property type="match status" value="1"/>
</dbReference>
<dbReference type="CDD" id="cd07723">
    <property type="entry name" value="hydroxyacylglutathione_hydrolase_MBL-fold"/>
    <property type="match status" value="1"/>
</dbReference>
<dbReference type="PANTHER" id="PTHR11935:SF94">
    <property type="entry name" value="TENZING NORGAY, ISOFORM C"/>
    <property type="match status" value="1"/>
</dbReference>
<comment type="pathway">
    <text evidence="3">Secondary metabolite metabolism; methylglyoxal degradation; (R)-lactate from methylglyoxal: step 2/2.</text>
</comment>
<dbReference type="Proteomes" id="UP000398389">
    <property type="component" value="Unassembled WGS sequence"/>
</dbReference>
<dbReference type="Pfam" id="PF16123">
    <property type="entry name" value="HAGH_C"/>
    <property type="match status" value="1"/>
</dbReference>
<gene>
    <name evidence="11" type="ORF">SAPINGB_P005070</name>
</gene>
<name>A0A5E8C394_9ASCO</name>
<evidence type="ECO:0000256" key="9">
    <source>
        <dbReference type="ARBA" id="ARBA00031044"/>
    </source>
</evidence>
<evidence type="ECO:0000259" key="10">
    <source>
        <dbReference type="SMART" id="SM00849"/>
    </source>
</evidence>
<dbReference type="GO" id="GO:0019243">
    <property type="term" value="P:methylglyoxal catabolic process to D-lactate via S-lactoyl-glutathione"/>
    <property type="evidence" value="ECO:0007669"/>
    <property type="project" value="InterPro"/>
</dbReference>
<comment type="similarity">
    <text evidence="4">Belongs to the metallo-beta-lactamase superfamily. Glyoxalase II family.</text>
</comment>
<accession>A0A5E8C394</accession>
<evidence type="ECO:0000256" key="2">
    <source>
        <dbReference type="ARBA" id="ARBA00001947"/>
    </source>
</evidence>
<dbReference type="PANTHER" id="PTHR11935">
    <property type="entry name" value="BETA LACTAMASE DOMAIN"/>
    <property type="match status" value="1"/>
</dbReference>
<feature type="domain" description="Metallo-beta-lactamase" evidence="10">
    <location>
        <begin position="63"/>
        <end position="228"/>
    </location>
</feature>
<dbReference type="UniPathway" id="UPA00619">
    <property type="reaction ID" value="UER00676"/>
</dbReference>
<keyword evidence="8" id="KW-0862">Zinc</keyword>
<dbReference type="InterPro" id="IPR032282">
    <property type="entry name" value="HAGH_C"/>
</dbReference>
<organism evidence="11 12">
    <name type="scientific">Magnusiomyces paraingens</name>
    <dbReference type="NCBI Taxonomy" id="2606893"/>
    <lineage>
        <taxon>Eukaryota</taxon>
        <taxon>Fungi</taxon>
        <taxon>Dikarya</taxon>
        <taxon>Ascomycota</taxon>
        <taxon>Saccharomycotina</taxon>
        <taxon>Dipodascomycetes</taxon>
        <taxon>Dipodascales</taxon>
        <taxon>Dipodascaceae</taxon>
        <taxon>Magnusiomyces</taxon>
    </lineage>
</organism>
<evidence type="ECO:0000313" key="12">
    <source>
        <dbReference type="Proteomes" id="UP000398389"/>
    </source>
</evidence>
<protein>
    <recommendedName>
        <fullName evidence="5">hydroxyacylglutathione hydrolase</fullName>
        <ecNumber evidence="5">3.1.2.6</ecNumber>
    </recommendedName>
    <alternativeName>
        <fullName evidence="9">Glyoxalase II</fullName>
    </alternativeName>
</protein>
<dbReference type="EMBL" id="CABVLU010000004">
    <property type="protein sequence ID" value="VVT56461.1"/>
    <property type="molecule type" value="Genomic_DNA"/>
</dbReference>
<reference evidence="11 12" key="1">
    <citation type="submission" date="2019-09" db="EMBL/GenBank/DDBJ databases">
        <authorList>
            <person name="Brejova B."/>
        </authorList>
    </citation>
    <scope>NUCLEOTIDE SEQUENCE [LARGE SCALE GENOMIC DNA]</scope>
</reference>
<dbReference type="GO" id="GO:0004416">
    <property type="term" value="F:hydroxyacylglutathione hydrolase activity"/>
    <property type="evidence" value="ECO:0007669"/>
    <property type="project" value="UniProtKB-EC"/>
</dbReference>
<evidence type="ECO:0000256" key="4">
    <source>
        <dbReference type="ARBA" id="ARBA00006759"/>
    </source>
</evidence>
<keyword evidence="12" id="KW-1185">Reference proteome</keyword>
<evidence type="ECO:0000256" key="5">
    <source>
        <dbReference type="ARBA" id="ARBA00011917"/>
    </source>
</evidence>
<evidence type="ECO:0000256" key="6">
    <source>
        <dbReference type="ARBA" id="ARBA00022723"/>
    </source>
</evidence>
<comment type="catalytic activity">
    <reaction evidence="1">
        <text>an S-(2-hydroxyacyl)glutathione + H2O = a 2-hydroxy carboxylate + glutathione + H(+)</text>
        <dbReference type="Rhea" id="RHEA:21864"/>
        <dbReference type="ChEBI" id="CHEBI:15377"/>
        <dbReference type="ChEBI" id="CHEBI:15378"/>
        <dbReference type="ChEBI" id="CHEBI:57925"/>
        <dbReference type="ChEBI" id="CHEBI:58896"/>
        <dbReference type="ChEBI" id="CHEBI:71261"/>
        <dbReference type="EC" id="3.1.2.6"/>
    </reaction>
</comment>
<dbReference type="Gene3D" id="3.60.15.10">
    <property type="entry name" value="Ribonuclease Z/Hydroxyacylglutathione hydrolase-like"/>
    <property type="match status" value="1"/>
</dbReference>
<dbReference type="EC" id="3.1.2.6" evidence="5"/>
<dbReference type="SUPFAM" id="SSF56281">
    <property type="entry name" value="Metallo-hydrolase/oxidoreductase"/>
    <property type="match status" value="1"/>
</dbReference>
<evidence type="ECO:0000256" key="8">
    <source>
        <dbReference type="ARBA" id="ARBA00022833"/>
    </source>
</evidence>
<proteinExistence type="inferred from homology"/>
<comment type="cofactor">
    <cofactor evidence="2">
        <name>Zn(2+)</name>
        <dbReference type="ChEBI" id="CHEBI:29105"/>
    </cofactor>
</comment>
<evidence type="ECO:0000256" key="7">
    <source>
        <dbReference type="ARBA" id="ARBA00022801"/>
    </source>
</evidence>
<keyword evidence="7" id="KW-0378">Hydrolase</keyword>
<dbReference type="GO" id="GO:0046872">
    <property type="term" value="F:metal ion binding"/>
    <property type="evidence" value="ECO:0007669"/>
    <property type="project" value="UniProtKB-KW"/>
</dbReference>
<dbReference type="HAMAP" id="MF_01374">
    <property type="entry name" value="Glyoxalase_2"/>
    <property type="match status" value="1"/>
</dbReference>
<evidence type="ECO:0000313" key="11">
    <source>
        <dbReference type="EMBL" id="VVT56461.1"/>
    </source>
</evidence>
<dbReference type="AlphaFoldDB" id="A0A5E8C394"/>
<dbReference type="RefSeq" id="XP_031855676.1">
    <property type="nucleotide sequence ID" value="XM_031999785.1"/>
</dbReference>
<evidence type="ECO:0000256" key="1">
    <source>
        <dbReference type="ARBA" id="ARBA00001623"/>
    </source>
</evidence>